<organism evidence="1 2">
    <name type="scientific">Enhygromyxa salina</name>
    <dbReference type="NCBI Taxonomy" id="215803"/>
    <lineage>
        <taxon>Bacteria</taxon>
        <taxon>Pseudomonadati</taxon>
        <taxon>Myxococcota</taxon>
        <taxon>Polyangia</taxon>
        <taxon>Nannocystales</taxon>
        <taxon>Nannocystaceae</taxon>
        <taxon>Enhygromyxa</taxon>
    </lineage>
</organism>
<evidence type="ECO:0000313" key="1">
    <source>
        <dbReference type="EMBL" id="KIG11523.1"/>
    </source>
</evidence>
<protein>
    <submittedName>
        <fullName evidence="1">Uncharacterized protein</fullName>
    </submittedName>
</protein>
<accession>A0A0C1ZLB2</accession>
<reference evidence="1 2" key="1">
    <citation type="submission" date="2014-12" db="EMBL/GenBank/DDBJ databases">
        <title>Genome assembly of Enhygromyxa salina DSM 15201.</title>
        <authorList>
            <person name="Sharma G."/>
            <person name="Subramanian S."/>
        </authorList>
    </citation>
    <scope>NUCLEOTIDE SEQUENCE [LARGE SCALE GENOMIC DNA]</scope>
    <source>
        <strain evidence="1 2">DSM 15201</strain>
    </source>
</reference>
<dbReference type="EMBL" id="JMCC02000276">
    <property type="protein sequence ID" value="KIG11523.1"/>
    <property type="molecule type" value="Genomic_DNA"/>
</dbReference>
<comment type="caution">
    <text evidence="1">The sequence shown here is derived from an EMBL/GenBank/DDBJ whole genome shotgun (WGS) entry which is preliminary data.</text>
</comment>
<name>A0A0C1ZLB2_9BACT</name>
<proteinExistence type="predicted"/>
<dbReference type="Proteomes" id="UP000031599">
    <property type="component" value="Unassembled WGS sequence"/>
</dbReference>
<sequence>MSVCLPPESDGECKLCPIAEVIDEVEGKISEVRPDCDLQHSEFGCMRTVENAKFLGNETNYCCYQIAIWGPGCKDDTSSSP</sequence>
<gene>
    <name evidence="1" type="ORF">DB30_03505</name>
</gene>
<evidence type="ECO:0000313" key="2">
    <source>
        <dbReference type="Proteomes" id="UP000031599"/>
    </source>
</evidence>
<dbReference type="AlphaFoldDB" id="A0A0C1ZLB2"/>